<protein>
    <submittedName>
        <fullName evidence="1">Uncharacterized protein</fullName>
    </submittedName>
</protein>
<name>G2X674_VERDV</name>
<dbReference type="InParanoid" id="G2X674"/>
<accession>G2X674</accession>
<dbReference type="KEGG" id="vda:VDAG_05656"/>
<evidence type="ECO:0000313" key="1">
    <source>
        <dbReference type="EMBL" id="EGY14492.1"/>
    </source>
</evidence>
<dbReference type="Proteomes" id="UP000001611">
    <property type="component" value="Chromosome 4"/>
</dbReference>
<evidence type="ECO:0000313" key="2">
    <source>
        <dbReference type="Proteomes" id="UP000001611"/>
    </source>
</evidence>
<dbReference type="GeneID" id="20707119"/>
<reference evidence="1 2" key="1">
    <citation type="submission" date="2008-03" db="EMBL/GenBank/DDBJ databases">
        <title>The Genome Sequence of Verticillium dahliae VdLs.17.</title>
        <authorList>
            <consortium name="The Broad Institute Genome Sequencing Platform"/>
            <person name="Ma L.-J.J."/>
            <person name="Klosterman S.J."/>
            <person name="Subbarao K."/>
            <person name="Dobinson K."/>
            <person name="Veronese P."/>
            <person name="Kang S."/>
            <person name="Gold S.E."/>
            <person name="Young S."/>
            <person name="Jaffe D."/>
            <person name="Gnerre S."/>
            <person name="Berlin A."/>
            <person name="Heiman D."/>
            <person name="Hepburn T."/>
            <person name="Sykes S."/>
            <person name="Alvarado L."/>
            <person name="Kodira C.D."/>
            <person name="Lander E."/>
            <person name="Galagan J."/>
            <person name="Nusbaum C."/>
            <person name="Birren B."/>
        </authorList>
    </citation>
    <scope>NUCLEOTIDE SEQUENCE [LARGE SCALE GENOMIC DNA]</scope>
    <source>
        <strain evidence="2">VdLs.17 / ATCC MYA-4575 / FGSC 10137</strain>
    </source>
</reference>
<keyword evidence="2" id="KW-1185">Reference proteome</keyword>
<dbReference type="AlphaFoldDB" id="G2X674"/>
<gene>
    <name evidence="1" type="ORF">VDAG_05656</name>
</gene>
<dbReference type="RefSeq" id="XP_009653348.1">
    <property type="nucleotide sequence ID" value="XM_009655053.1"/>
</dbReference>
<dbReference type="EMBL" id="DS572705">
    <property type="protein sequence ID" value="EGY14492.1"/>
    <property type="molecule type" value="Genomic_DNA"/>
</dbReference>
<sequence>MCCPWIETASASLGTVFISLLNTSRPGVPQGRCSSLHLIPEPSHLPDPSRIPQQYSATGVLTEEAITGLKRRCLLGAINQRQMVPPSPSPSPSLSAIQTKAPSYLFAVRPISSPWTAFALPSPDANFVSSSHCFFIPTLRAQIGPILLMRGPAFNDFITLPAGMERNLRSPSAPEWLHMRPAAGPETLAFLVAEVSTWWEAPSKISLNVELEGGSHLRAGISGLAISLRRLPLL</sequence>
<organism evidence="1 2">
    <name type="scientific">Verticillium dahliae (strain VdLs.17 / ATCC MYA-4575 / FGSC 10137)</name>
    <name type="common">Verticillium wilt</name>
    <dbReference type="NCBI Taxonomy" id="498257"/>
    <lineage>
        <taxon>Eukaryota</taxon>
        <taxon>Fungi</taxon>
        <taxon>Dikarya</taxon>
        <taxon>Ascomycota</taxon>
        <taxon>Pezizomycotina</taxon>
        <taxon>Sordariomycetes</taxon>
        <taxon>Hypocreomycetidae</taxon>
        <taxon>Glomerellales</taxon>
        <taxon>Plectosphaerellaceae</taxon>
        <taxon>Verticillium</taxon>
    </lineage>
</organism>
<proteinExistence type="predicted"/>
<dbReference type="HOGENOM" id="CLU_1185812_0_0_1"/>
<dbReference type="eggNOG" id="ENOG502T5MX">
    <property type="taxonomic scope" value="Eukaryota"/>
</dbReference>